<keyword evidence="2" id="KW-1185">Reference proteome</keyword>
<dbReference type="EMBL" id="JAUJFL010000001">
    <property type="protein sequence ID" value="KAK2615976.1"/>
    <property type="molecule type" value="Genomic_DNA"/>
</dbReference>
<protein>
    <submittedName>
        <fullName evidence="1">Uncharacterized protein</fullName>
    </submittedName>
</protein>
<organism evidence="1 2">
    <name type="scientific">Phomopsis amygdali</name>
    <name type="common">Fusicoccum amygdali</name>
    <dbReference type="NCBI Taxonomy" id="1214568"/>
    <lineage>
        <taxon>Eukaryota</taxon>
        <taxon>Fungi</taxon>
        <taxon>Dikarya</taxon>
        <taxon>Ascomycota</taxon>
        <taxon>Pezizomycotina</taxon>
        <taxon>Sordariomycetes</taxon>
        <taxon>Sordariomycetidae</taxon>
        <taxon>Diaporthales</taxon>
        <taxon>Diaporthaceae</taxon>
        <taxon>Diaporthe</taxon>
    </lineage>
</organism>
<evidence type="ECO:0000313" key="2">
    <source>
        <dbReference type="Proteomes" id="UP001265746"/>
    </source>
</evidence>
<sequence length="132" mass="14889">MSEYTSTRDGFQRAMEWSLTGPPNETKLYTEALSTPDFFQIMNGQRISYDAYVKAIEEWRAKVSAYKPEVQEFLRDGDQLAARMTGTITVDGVATEFESFMFAKVDGSGRMEWLKERSVWGPAGGKPEHGVS</sequence>
<dbReference type="Gene3D" id="3.10.450.50">
    <property type="match status" value="1"/>
</dbReference>
<gene>
    <name evidence="1" type="ORF">N8I77_002697</name>
</gene>
<comment type="caution">
    <text evidence="1">The sequence shown here is derived from an EMBL/GenBank/DDBJ whole genome shotgun (WGS) entry which is preliminary data.</text>
</comment>
<dbReference type="InterPro" id="IPR032710">
    <property type="entry name" value="NTF2-like_dom_sf"/>
</dbReference>
<reference evidence="1" key="1">
    <citation type="submission" date="2023-06" db="EMBL/GenBank/DDBJ databases">
        <authorList>
            <person name="Noh H."/>
        </authorList>
    </citation>
    <scope>NUCLEOTIDE SEQUENCE</scope>
    <source>
        <strain evidence="1">DUCC20226</strain>
    </source>
</reference>
<proteinExistence type="predicted"/>
<accession>A0AAD9WBK1</accession>
<dbReference type="AlphaFoldDB" id="A0AAD9WBK1"/>
<evidence type="ECO:0000313" key="1">
    <source>
        <dbReference type="EMBL" id="KAK2615976.1"/>
    </source>
</evidence>
<dbReference type="SUPFAM" id="SSF54427">
    <property type="entry name" value="NTF2-like"/>
    <property type="match status" value="1"/>
</dbReference>
<name>A0AAD9WBK1_PHOAM</name>
<dbReference type="Proteomes" id="UP001265746">
    <property type="component" value="Unassembled WGS sequence"/>
</dbReference>